<dbReference type="InterPro" id="IPR036249">
    <property type="entry name" value="Thioredoxin-like_sf"/>
</dbReference>
<keyword evidence="5 7" id="KW-0676">Redox-active center</keyword>
<evidence type="ECO:0000256" key="1">
    <source>
        <dbReference type="ARBA" id="ARBA00008987"/>
    </source>
</evidence>
<dbReference type="InterPro" id="IPR017937">
    <property type="entry name" value="Thioredoxin_CS"/>
</dbReference>
<evidence type="ECO:0000256" key="2">
    <source>
        <dbReference type="ARBA" id="ARBA00022448"/>
    </source>
</evidence>
<feature type="disulfide bond" description="Redox-active" evidence="7">
    <location>
        <begin position="26"/>
        <end position="29"/>
    </location>
</feature>
<dbReference type="PIRSF" id="PIRSF000077">
    <property type="entry name" value="Thioredoxin"/>
    <property type="match status" value="1"/>
</dbReference>
<reference evidence="9 10" key="1">
    <citation type="submission" date="2020-08" db="EMBL/GenBank/DDBJ databases">
        <title>A novel species.</title>
        <authorList>
            <person name="Gao J."/>
        </authorList>
    </citation>
    <scope>NUCLEOTIDE SEQUENCE [LARGE SCALE GENOMIC DNA]</scope>
    <source>
        <strain evidence="9 10">CRPJ-33</strain>
    </source>
</reference>
<keyword evidence="4 7" id="KW-1015">Disulfide bond</keyword>
<feature type="domain" description="Thioredoxin" evidence="8">
    <location>
        <begin position="1"/>
        <end position="102"/>
    </location>
</feature>
<dbReference type="CDD" id="cd02947">
    <property type="entry name" value="TRX_family"/>
    <property type="match status" value="1"/>
</dbReference>
<dbReference type="Proteomes" id="UP000516230">
    <property type="component" value="Chromosome"/>
</dbReference>
<dbReference type="Gene3D" id="3.40.30.10">
    <property type="entry name" value="Glutaredoxin"/>
    <property type="match status" value="1"/>
</dbReference>
<dbReference type="GO" id="GO:0045454">
    <property type="term" value="P:cell redox homeostasis"/>
    <property type="evidence" value="ECO:0007669"/>
    <property type="project" value="TreeGrafter"/>
</dbReference>
<organism evidence="9 10">
    <name type="scientific">Streptomyces genisteinicus</name>
    <dbReference type="NCBI Taxonomy" id="2768068"/>
    <lineage>
        <taxon>Bacteria</taxon>
        <taxon>Bacillati</taxon>
        <taxon>Actinomycetota</taxon>
        <taxon>Actinomycetes</taxon>
        <taxon>Kitasatosporales</taxon>
        <taxon>Streptomycetaceae</taxon>
        <taxon>Streptomyces</taxon>
    </lineage>
</organism>
<dbReference type="SUPFAM" id="SSF52833">
    <property type="entry name" value="Thioredoxin-like"/>
    <property type="match status" value="1"/>
</dbReference>
<dbReference type="InterPro" id="IPR005746">
    <property type="entry name" value="Thioredoxin"/>
</dbReference>
<dbReference type="PANTHER" id="PTHR45663:SF11">
    <property type="entry name" value="GEO12009P1"/>
    <property type="match status" value="1"/>
</dbReference>
<dbReference type="KEGG" id="sgj:IAG43_22200"/>
<evidence type="ECO:0000313" key="9">
    <source>
        <dbReference type="EMBL" id="QNP67537.1"/>
    </source>
</evidence>
<evidence type="ECO:0000256" key="3">
    <source>
        <dbReference type="ARBA" id="ARBA00022982"/>
    </source>
</evidence>
<dbReference type="PRINTS" id="PR00421">
    <property type="entry name" value="THIOREDOXIN"/>
</dbReference>
<dbReference type="FunFam" id="3.40.30.10:FF:000001">
    <property type="entry name" value="Thioredoxin"/>
    <property type="match status" value="1"/>
</dbReference>
<evidence type="ECO:0000256" key="4">
    <source>
        <dbReference type="ARBA" id="ARBA00023157"/>
    </source>
</evidence>
<accession>A0A7H0I421</accession>
<evidence type="ECO:0000256" key="6">
    <source>
        <dbReference type="PIRNR" id="PIRNR000077"/>
    </source>
</evidence>
<dbReference type="GO" id="GO:0015035">
    <property type="term" value="F:protein-disulfide reductase activity"/>
    <property type="evidence" value="ECO:0007669"/>
    <property type="project" value="InterPro"/>
</dbReference>
<keyword evidence="10" id="KW-1185">Reference proteome</keyword>
<dbReference type="InterPro" id="IPR013766">
    <property type="entry name" value="Thioredoxin_domain"/>
</dbReference>
<dbReference type="Pfam" id="PF00085">
    <property type="entry name" value="Thioredoxin"/>
    <property type="match status" value="1"/>
</dbReference>
<name>A0A7H0I421_9ACTN</name>
<dbReference type="PROSITE" id="PS00194">
    <property type="entry name" value="THIOREDOXIN_1"/>
    <property type="match status" value="1"/>
</dbReference>
<comment type="similarity">
    <text evidence="1 6">Belongs to the thioredoxin family.</text>
</comment>
<dbReference type="EMBL" id="CP060825">
    <property type="protein sequence ID" value="QNP67537.1"/>
    <property type="molecule type" value="Genomic_DNA"/>
</dbReference>
<keyword evidence="3" id="KW-0249">Electron transport</keyword>
<evidence type="ECO:0000313" key="10">
    <source>
        <dbReference type="Proteomes" id="UP000516230"/>
    </source>
</evidence>
<keyword evidence="2" id="KW-0813">Transport</keyword>
<dbReference type="PANTHER" id="PTHR45663">
    <property type="entry name" value="GEO12009P1"/>
    <property type="match status" value="1"/>
</dbReference>
<gene>
    <name evidence="9" type="ORF">IAG43_22200</name>
</gene>
<dbReference type="GO" id="GO:0005829">
    <property type="term" value="C:cytosol"/>
    <property type="evidence" value="ECO:0007669"/>
    <property type="project" value="TreeGrafter"/>
</dbReference>
<evidence type="ECO:0000256" key="7">
    <source>
        <dbReference type="PIRSR" id="PIRSR000077-4"/>
    </source>
</evidence>
<proteinExistence type="inferred from homology"/>
<sequence length="103" mass="10754">MTDADFGAQVLAAGQPVLVEFSAAWCGPCRQIAPVLKAVAAEHADRLKVVEIDADTNPETAARYGVLSLPTLLVFDGGEPVLSLTGARPKRKLLQELAGVLGS</sequence>
<evidence type="ECO:0000259" key="8">
    <source>
        <dbReference type="PROSITE" id="PS51352"/>
    </source>
</evidence>
<evidence type="ECO:0000256" key="5">
    <source>
        <dbReference type="ARBA" id="ARBA00023284"/>
    </source>
</evidence>
<dbReference type="AlphaFoldDB" id="A0A7H0I421"/>
<dbReference type="PROSITE" id="PS51352">
    <property type="entry name" value="THIOREDOXIN_2"/>
    <property type="match status" value="1"/>
</dbReference>
<protein>
    <recommendedName>
        <fullName evidence="6">Thioredoxin</fullName>
    </recommendedName>
</protein>